<dbReference type="WBParaSite" id="BXY_1548200.1">
    <property type="protein sequence ID" value="BXY_1548200.1"/>
    <property type="gene ID" value="BXY_1548200"/>
</dbReference>
<evidence type="ECO:0000313" key="5">
    <source>
        <dbReference type="WBParaSite" id="BXY_1548200.1"/>
    </source>
</evidence>
<evidence type="ECO:0000313" key="2">
    <source>
        <dbReference type="EMBL" id="CAD5222549.1"/>
    </source>
</evidence>
<organism evidence="3 5">
    <name type="scientific">Bursaphelenchus xylophilus</name>
    <name type="common">Pinewood nematode worm</name>
    <name type="synonym">Aphelenchoides xylophilus</name>
    <dbReference type="NCBI Taxonomy" id="6326"/>
    <lineage>
        <taxon>Eukaryota</taxon>
        <taxon>Metazoa</taxon>
        <taxon>Ecdysozoa</taxon>
        <taxon>Nematoda</taxon>
        <taxon>Chromadorea</taxon>
        <taxon>Rhabditida</taxon>
        <taxon>Tylenchina</taxon>
        <taxon>Tylenchomorpha</taxon>
        <taxon>Aphelenchoidea</taxon>
        <taxon>Aphelenchoididae</taxon>
        <taxon>Bursaphelenchus</taxon>
    </lineage>
</organism>
<dbReference type="EMBL" id="CAJFDI010000003">
    <property type="protein sequence ID" value="CAD5222549.1"/>
    <property type="molecule type" value="Genomic_DNA"/>
</dbReference>
<dbReference type="EMBL" id="CAJFCV020000003">
    <property type="protein sequence ID" value="CAG9110702.1"/>
    <property type="molecule type" value="Genomic_DNA"/>
</dbReference>
<gene>
    <name evidence="2" type="ORF">BXYJ_LOCUS7517</name>
</gene>
<accession>A0A1I7SR18</accession>
<evidence type="ECO:0000256" key="1">
    <source>
        <dbReference type="SAM" id="MobiDB-lite"/>
    </source>
</evidence>
<feature type="region of interest" description="Disordered" evidence="1">
    <location>
        <begin position="102"/>
        <end position="123"/>
    </location>
</feature>
<dbReference type="Proteomes" id="UP000095284">
    <property type="component" value="Unplaced"/>
</dbReference>
<dbReference type="Proteomes" id="UP000659654">
    <property type="component" value="Unassembled WGS sequence"/>
</dbReference>
<dbReference type="Proteomes" id="UP000582659">
    <property type="component" value="Unassembled WGS sequence"/>
</dbReference>
<evidence type="ECO:0000313" key="4">
    <source>
        <dbReference type="Proteomes" id="UP000659654"/>
    </source>
</evidence>
<evidence type="ECO:0000313" key="3">
    <source>
        <dbReference type="Proteomes" id="UP000095284"/>
    </source>
</evidence>
<reference evidence="5" key="1">
    <citation type="submission" date="2016-11" db="UniProtKB">
        <authorList>
            <consortium name="WormBaseParasite"/>
        </authorList>
    </citation>
    <scope>IDENTIFICATION</scope>
</reference>
<protein>
    <submittedName>
        <fullName evidence="2">(pine wood nematode) hypothetical protein</fullName>
    </submittedName>
</protein>
<keyword evidence="4" id="KW-1185">Reference proteome</keyword>
<sequence>MQPHVENLKCSYCMNVDALSTDCYNDPLKCWHTQPEDLLYCLTSIEYRSNMALKSRRCVAQPTFPMDKHILQMAMQQRPVCDFQSAQACNCTNCVAPPPTTPRPFRPQYPPPRLSPPPRNRPKTLAINLGRKGDKYLMPKKHEPVEKAHKLRALSSQSSSSAVFQLSLASICGAVILKMVF</sequence>
<dbReference type="OrthoDB" id="5796430at2759"/>
<name>A0A1I7SR18_BURXY</name>
<reference evidence="2" key="2">
    <citation type="submission" date="2020-09" db="EMBL/GenBank/DDBJ databases">
        <authorList>
            <person name="Kikuchi T."/>
        </authorList>
    </citation>
    <scope>NUCLEOTIDE SEQUENCE</scope>
    <source>
        <strain evidence="2">Ka4C1</strain>
    </source>
</reference>
<dbReference type="eggNOG" id="ENOG502SWRH">
    <property type="taxonomic scope" value="Eukaryota"/>
</dbReference>
<dbReference type="AlphaFoldDB" id="A0A1I7SR18"/>
<feature type="compositionally biased region" description="Pro residues" evidence="1">
    <location>
        <begin position="102"/>
        <end position="119"/>
    </location>
</feature>
<proteinExistence type="predicted"/>